<dbReference type="AlphaFoldDB" id="A0AAV4K4E2"/>
<name>A0AAV4K4E2_9DEIO</name>
<sequence length="512" mass="53920">MNRLLLVPALLASLSAPALALTETQAQIQTQAQTQTQAQPAPLTPEQAVTRLLDGSEVQEGWFAPELLEQVPLATLRAQLGSLSGVFGPFQKVEMQDGQQVAVFARGRLAVRAKLDAQGRLTDLGLTPLGVPSAPSMTAEQQWLGRDVLTRLLTDDTVDPALLSADFLAAVPAEQLQASFAAFREQFGPFREVTASAQGWQLVYERGAVPVLALTLDAAGKISGLRVGAPTARFTSLAQAQAAFAALPGRVSLLVQEVGGPVQVSLNAGRPLAVGSAFKLAVLGEVQAQVQAGRLRWDEKLTLTDAARSLPSGALALAEAGGTYTVRDLADRMIAQSDNTATDLLLARVGRAGVEARLGQSAMPDTREAFALKNPANRELLTAYRAAGLNHDARRAVLAQARTAPLPTAQTFAAGPVAADVEWFASTARLCGLMRDVAAEPATTINPGVAEKNDFARVGYKGGSEPGVLNLTTQVTNRAGKSYCVSATWNDSRALDEAQFMGLYAGVLALLR</sequence>
<evidence type="ECO:0000256" key="1">
    <source>
        <dbReference type="SAM" id="SignalP"/>
    </source>
</evidence>
<dbReference type="SUPFAM" id="SSF56601">
    <property type="entry name" value="beta-lactamase/transpeptidase-like"/>
    <property type="match status" value="1"/>
</dbReference>
<feature type="signal peptide" evidence="1">
    <location>
        <begin position="1"/>
        <end position="20"/>
    </location>
</feature>
<comment type="caution">
    <text evidence="3">The sequence shown here is derived from an EMBL/GenBank/DDBJ whole genome shotgun (WGS) entry which is preliminary data.</text>
</comment>
<dbReference type="GeneID" id="59166359"/>
<keyword evidence="5" id="KW-1185">Reference proteome</keyword>
<reference evidence="5" key="3">
    <citation type="journal article" date="2019" name="Int. J. Syst. Evol. Microbiol.">
        <title>The Global Catalogue of Microorganisms (GCM) 10K type strain sequencing project: providing services to taxonomists for standard genome sequencing and annotation.</title>
        <authorList>
            <consortium name="The Broad Institute Genomics Platform"/>
            <consortium name="The Broad Institute Genome Sequencing Center for Infectious Disease"/>
            <person name="Wu L."/>
            <person name="Ma J."/>
        </authorList>
    </citation>
    <scope>NUCLEOTIDE SEQUENCE [LARGE SCALE GENOMIC DNA]</scope>
    <source>
        <strain evidence="5">CGMCC 1.8884</strain>
    </source>
</reference>
<keyword evidence="1" id="KW-0732">Signal</keyword>
<keyword evidence="3" id="KW-0378">Hydrolase</keyword>
<evidence type="ECO:0000313" key="4">
    <source>
        <dbReference type="EMBL" id="GGP29155.1"/>
    </source>
</evidence>
<dbReference type="InterPro" id="IPR045155">
    <property type="entry name" value="Beta-lactam_cat"/>
</dbReference>
<dbReference type="Proteomes" id="UP000652720">
    <property type="component" value="Unassembled WGS sequence"/>
</dbReference>
<accession>A0AAV4K4E2</accession>
<dbReference type="InterPro" id="IPR012338">
    <property type="entry name" value="Beta-lactam/transpept-like"/>
</dbReference>
<dbReference type="EMBL" id="BMLZ01000007">
    <property type="protein sequence ID" value="GGP29155.1"/>
    <property type="molecule type" value="Genomic_DNA"/>
</dbReference>
<reference evidence="4" key="1">
    <citation type="journal article" date="2014" name="Int. J. Syst. Evol. Microbiol.">
        <title>Complete genome of a new Firmicutes species belonging to the dominant human colonic microbiota ('Ruminococcus bicirculans') reveals two chromosomes and a selective capacity to utilize plant glucans.</title>
        <authorList>
            <consortium name="NISC Comparative Sequencing Program"/>
            <person name="Wegmann U."/>
            <person name="Louis P."/>
            <person name="Goesmann A."/>
            <person name="Henrissat B."/>
            <person name="Duncan S.H."/>
            <person name="Flint H.J."/>
        </authorList>
    </citation>
    <scope>NUCLEOTIDE SEQUENCE</scope>
    <source>
        <strain evidence="4">CGMCC 1.8884</strain>
    </source>
</reference>
<evidence type="ECO:0000313" key="5">
    <source>
        <dbReference type="Proteomes" id="UP000630135"/>
    </source>
</evidence>
<dbReference type="PANTHER" id="PTHR35333">
    <property type="entry name" value="BETA-LACTAMASE"/>
    <property type="match status" value="1"/>
</dbReference>
<evidence type="ECO:0000259" key="2">
    <source>
        <dbReference type="Pfam" id="PF13354"/>
    </source>
</evidence>
<feature type="domain" description="Beta-lactamase class A catalytic" evidence="2">
    <location>
        <begin position="254"/>
        <end position="376"/>
    </location>
</feature>
<dbReference type="GO" id="GO:0030655">
    <property type="term" value="P:beta-lactam antibiotic catabolic process"/>
    <property type="evidence" value="ECO:0007669"/>
    <property type="project" value="InterPro"/>
</dbReference>
<evidence type="ECO:0000313" key="6">
    <source>
        <dbReference type="Proteomes" id="UP000652720"/>
    </source>
</evidence>
<dbReference type="Gene3D" id="3.40.710.10">
    <property type="entry name" value="DD-peptidase/beta-lactamase superfamily"/>
    <property type="match status" value="1"/>
</dbReference>
<organism evidence="3 6">
    <name type="scientific">Deinococcus wulumuqiensis</name>
    <dbReference type="NCBI Taxonomy" id="980427"/>
    <lineage>
        <taxon>Bacteria</taxon>
        <taxon>Thermotogati</taxon>
        <taxon>Deinococcota</taxon>
        <taxon>Deinococci</taxon>
        <taxon>Deinococcales</taxon>
        <taxon>Deinococcaceae</taxon>
        <taxon>Deinococcus</taxon>
    </lineage>
</organism>
<dbReference type="EMBL" id="BMMA01000010">
    <property type="protein sequence ID" value="GGI80952.1"/>
    <property type="molecule type" value="Genomic_DNA"/>
</dbReference>
<gene>
    <name evidence="4" type="ORF">GCM10008021_08060</name>
    <name evidence="3" type="ORF">GCM10010914_13950</name>
</gene>
<dbReference type="RefSeq" id="WP_017869488.1">
    <property type="nucleotide sequence ID" value="NZ_BMLZ01000007.1"/>
</dbReference>
<dbReference type="PANTHER" id="PTHR35333:SF5">
    <property type="entry name" value="CONSERVED LIPOPROTEIN LPQF-RELATED"/>
    <property type="match status" value="1"/>
</dbReference>
<dbReference type="Pfam" id="PF13354">
    <property type="entry name" value="Beta-lactamase2"/>
    <property type="match status" value="1"/>
</dbReference>
<evidence type="ECO:0000313" key="3">
    <source>
        <dbReference type="EMBL" id="GGI80952.1"/>
    </source>
</evidence>
<dbReference type="Proteomes" id="UP000630135">
    <property type="component" value="Unassembled WGS sequence"/>
</dbReference>
<reference evidence="3" key="2">
    <citation type="journal article" date="2014" name="Int. J. Syst. Evol. Microbiol.">
        <title>Complete genome sequence of Corynebacterium casei LMG S-19264T (=DSM 44701T), isolated from a smear-ripened cheese.</title>
        <authorList>
            <consortium name="US DOE Joint Genome Institute (JGI-PGF)"/>
            <person name="Walter F."/>
            <person name="Albersmeier A."/>
            <person name="Kalinowski J."/>
            <person name="Ruckert C."/>
        </authorList>
    </citation>
    <scope>NUCLEOTIDE SEQUENCE</scope>
    <source>
        <strain evidence="3">CGMCC 1.8885</strain>
    </source>
</reference>
<proteinExistence type="predicted"/>
<feature type="chain" id="PRO_5043808672" evidence="1">
    <location>
        <begin position="21"/>
        <end position="512"/>
    </location>
</feature>
<reference evidence="3" key="4">
    <citation type="submission" date="2023-08" db="EMBL/GenBank/DDBJ databases">
        <authorList>
            <person name="Sun Q."/>
            <person name="Zhou Y."/>
        </authorList>
    </citation>
    <scope>NUCLEOTIDE SEQUENCE</scope>
    <source>
        <strain evidence="4">CGMCC 1.8884</strain>
        <strain evidence="3">CGMCC 1.8885</strain>
    </source>
</reference>
<dbReference type="GO" id="GO:0008800">
    <property type="term" value="F:beta-lactamase activity"/>
    <property type="evidence" value="ECO:0007669"/>
    <property type="project" value="InterPro"/>
</dbReference>
<dbReference type="InterPro" id="IPR000871">
    <property type="entry name" value="Beta-lactam_class-A"/>
</dbReference>
<protein>
    <submittedName>
        <fullName evidence="3">Serine hydrolase</fullName>
    </submittedName>
</protein>
<dbReference type="GO" id="GO:0046677">
    <property type="term" value="P:response to antibiotic"/>
    <property type="evidence" value="ECO:0007669"/>
    <property type="project" value="InterPro"/>
</dbReference>